<evidence type="ECO:0000313" key="3">
    <source>
        <dbReference type="Proteomes" id="UP000807469"/>
    </source>
</evidence>
<evidence type="ECO:0000256" key="1">
    <source>
        <dbReference type="SAM" id="Phobius"/>
    </source>
</evidence>
<keyword evidence="1" id="KW-1133">Transmembrane helix</keyword>
<protein>
    <submittedName>
        <fullName evidence="2">Uncharacterized protein</fullName>
    </submittedName>
</protein>
<organism evidence="2 3">
    <name type="scientific">Pholiota conissans</name>
    <dbReference type="NCBI Taxonomy" id="109636"/>
    <lineage>
        <taxon>Eukaryota</taxon>
        <taxon>Fungi</taxon>
        <taxon>Dikarya</taxon>
        <taxon>Basidiomycota</taxon>
        <taxon>Agaricomycotina</taxon>
        <taxon>Agaricomycetes</taxon>
        <taxon>Agaricomycetidae</taxon>
        <taxon>Agaricales</taxon>
        <taxon>Agaricineae</taxon>
        <taxon>Strophariaceae</taxon>
        <taxon>Pholiota</taxon>
    </lineage>
</organism>
<dbReference type="EMBL" id="MU155445">
    <property type="protein sequence ID" value="KAF9473409.1"/>
    <property type="molecule type" value="Genomic_DNA"/>
</dbReference>
<name>A0A9P6CUQ4_9AGAR</name>
<accession>A0A9P6CUQ4</accession>
<feature type="transmembrane region" description="Helical" evidence="1">
    <location>
        <begin position="20"/>
        <end position="42"/>
    </location>
</feature>
<gene>
    <name evidence="2" type="ORF">BDN70DRAFT_384156</name>
</gene>
<evidence type="ECO:0000313" key="2">
    <source>
        <dbReference type="EMBL" id="KAF9473409.1"/>
    </source>
</evidence>
<sequence>MIHIFRSAEDEFLLCYDGAYLCRMVFACMFAYSDFLEMGIFINRQDRPSRKGGIIE</sequence>
<dbReference type="Proteomes" id="UP000807469">
    <property type="component" value="Unassembled WGS sequence"/>
</dbReference>
<keyword evidence="1" id="KW-0812">Transmembrane</keyword>
<reference evidence="2" key="1">
    <citation type="submission" date="2020-11" db="EMBL/GenBank/DDBJ databases">
        <authorList>
            <consortium name="DOE Joint Genome Institute"/>
            <person name="Ahrendt S."/>
            <person name="Riley R."/>
            <person name="Andreopoulos W."/>
            <person name="Labutti K."/>
            <person name="Pangilinan J."/>
            <person name="Ruiz-Duenas F.J."/>
            <person name="Barrasa J.M."/>
            <person name="Sanchez-Garcia M."/>
            <person name="Camarero S."/>
            <person name="Miyauchi S."/>
            <person name="Serrano A."/>
            <person name="Linde D."/>
            <person name="Babiker R."/>
            <person name="Drula E."/>
            <person name="Ayuso-Fernandez I."/>
            <person name="Pacheco R."/>
            <person name="Padilla G."/>
            <person name="Ferreira P."/>
            <person name="Barriuso J."/>
            <person name="Kellner H."/>
            <person name="Castanera R."/>
            <person name="Alfaro M."/>
            <person name="Ramirez L."/>
            <person name="Pisabarro A.G."/>
            <person name="Kuo A."/>
            <person name="Tritt A."/>
            <person name="Lipzen A."/>
            <person name="He G."/>
            <person name="Yan M."/>
            <person name="Ng V."/>
            <person name="Cullen D."/>
            <person name="Martin F."/>
            <person name="Rosso M.-N."/>
            <person name="Henrissat B."/>
            <person name="Hibbett D."/>
            <person name="Martinez A.T."/>
            <person name="Grigoriev I.V."/>
        </authorList>
    </citation>
    <scope>NUCLEOTIDE SEQUENCE</scope>
    <source>
        <strain evidence="2">CIRM-BRFM 674</strain>
    </source>
</reference>
<keyword evidence="3" id="KW-1185">Reference proteome</keyword>
<comment type="caution">
    <text evidence="2">The sequence shown here is derived from an EMBL/GenBank/DDBJ whole genome shotgun (WGS) entry which is preliminary data.</text>
</comment>
<dbReference type="AlphaFoldDB" id="A0A9P6CUQ4"/>
<proteinExistence type="predicted"/>
<dbReference type="OrthoDB" id="2272012at2759"/>
<keyword evidence="1" id="KW-0472">Membrane</keyword>